<sequence length="305" mass="34302">MKVSLLSRFQGGLLGAWIGASSVEQNPKFTQADEQLLPWIKLGIEITEGIINSGQILDNHGLEIFEQYKNKQGLKNPISSGMIAISTLPLALFFHDSPHHFKQYLYSLNDGGKLSQETLEEVIIWQDALSLILREKVDSSPLIPQLLKRHSQGKTALLQQLEQMQLFLEQKIPLHQVLVQLSRRHQLQPHEIALACYCFSYSPQEFSVCIKRAKTLDYQPFLTATLTGILVGVYNGISGIPIAWRGELWDVRISQNIYRQATNLLAVWSGVDQPSSLQPLQQSAIASPLIIQPRPTVKMISQTEI</sequence>
<dbReference type="eggNOG" id="COG1397">
    <property type="taxonomic scope" value="Bacteria"/>
</dbReference>
<proteinExistence type="predicted"/>
<dbReference type="Proteomes" id="UP000002384">
    <property type="component" value="Chromosome"/>
</dbReference>
<organism evidence="1 2">
    <name type="scientific">Gloeothece citriformis (strain PCC 7424)</name>
    <name type="common">Cyanothece sp. (strain PCC 7424)</name>
    <dbReference type="NCBI Taxonomy" id="65393"/>
    <lineage>
        <taxon>Bacteria</taxon>
        <taxon>Bacillati</taxon>
        <taxon>Cyanobacteriota</taxon>
        <taxon>Cyanophyceae</taxon>
        <taxon>Oscillatoriophycideae</taxon>
        <taxon>Chroococcales</taxon>
        <taxon>Aphanothecaceae</taxon>
        <taxon>Gloeothece</taxon>
        <taxon>Gloeothece citriformis</taxon>
    </lineage>
</organism>
<dbReference type="AlphaFoldDB" id="B7KCW7"/>
<dbReference type="InterPro" id="IPR036705">
    <property type="entry name" value="Ribosyl_crysJ1_sf"/>
</dbReference>
<protein>
    <recommendedName>
        <fullName evidence="3">ADP-ribosylation/Crystallin J1</fullName>
    </recommendedName>
</protein>
<dbReference type="EMBL" id="CP001291">
    <property type="protein sequence ID" value="ACK73088.1"/>
    <property type="molecule type" value="Genomic_DNA"/>
</dbReference>
<name>B7KCW7_GLOC7</name>
<dbReference type="SUPFAM" id="SSF101478">
    <property type="entry name" value="ADP-ribosylglycohydrolase"/>
    <property type="match status" value="1"/>
</dbReference>
<dbReference type="RefSeq" id="WP_015956671.1">
    <property type="nucleotide sequence ID" value="NC_011729.1"/>
</dbReference>
<evidence type="ECO:0000313" key="2">
    <source>
        <dbReference type="Proteomes" id="UP000002384"/>
    </source>
</evidence>
<accession>B7KCW7</accession>
<dbReference type="KEGG" id="cyc:PCC7424_4728"/>
<gene>
    <name evidence="1" type="ordered locus">PCC7424_4728</name>
</gene>
<dbReference type="Gene3D" id="1.10.4080.10">
    <property type="entry name" value="ADP-ribosylation/Crystallin J1"/>
    <property type="match status" value="1"/>
</dbReference>
<dbReference type="HOGENOM" id="CLU_078460_0_0_3"/>
<reference evidence="2" key="1">
    <citation type="journal article" date="2011" name="MBio">
        <title>Novel metabolic attributes of the genus Cyanothece, comprising a group of unicellular nitrogen-fixing Cyanobacteria.</title>
        <authorList>
            <person name="Bandyopadhyay A."/>
            <person name="Elvitigala T."/>
            <person name="Welsh E."/>
            <person name="Stockel J."/>
            <person name="Liberton M."/>
            <person name="Min H."/>
            <person name="Sherman L.A."/>
            <person name="Pakrasi H.B."/>
        </authorList>
    </citation>
    <scope>NUCLEOTIDE SEQUENCE [LARGE SCALE GENOMIC DNA]</scope>
    <source>
        <strain evidence="2">PCC 7424</strain>
    </source>
</reference>
<keyword evidence="2" id="KW-1185">Reference proteome</keyword>
<dbReference type="STRING" id="65393.PCC7424_4728"/>
<dbReference type="OrthoDB" id="574287at2"/>
<evidence type="ECO:0000313" key="1">
    <source>
        <dbReference type="EMBL" id="ACK73088.1"/>
    </source>
</evidence>
<evidence type="ECO:0008006" key="3">
    <source>
        <dbReference type="Google" id="ProtNLM"/>
    </source>
</evidence>